<accession>A0A378NSH1</accession>
<evidence type="ECO:0000313" key="2">
    <source>
        <dbReference type="Proteomes" id="UP000255234"/>
    </source>
</evidence>
<dbReference type="EMBL" id="UGPP01000001">
    <property type="protein sequence ID" value="STY71311.1"/>
    <property type="molecule type" value="Genomic_DNA"/>
</dbReference>
<protein>
    <submittedName>
        <fullName evidence="1">Uncharacterized protein</fullName>
    </submittedName>
</protein>
<organism evidence="1 2">
    <name type="scientific">Megamonas hypermegale</name>
    <dbReference type="NCBI Taxonomy" id="158847"/>
    <lineage>
        <taxon>Bacteria</taxon>
        <taxon>Bacillati</taxon>
        <taxon>Bacillota</taxon>
        <taxon>Negativicutes</taxon>
        <taxon>Selenomonadales</taxon>
        <taxon>Selenomonadaceae</taxon>
        <taxon>Megamonas</taxon>
    </lineage>
</organism>
<proteinExistence type="predicted"/>
<gene>
    <name evidence="1" type="ORF">NCTC10571_01467</name>
</gene>
<reference evidence="1 2" key="1">
    <citation type="submission" date="2018-06" db="EMBL/GenBank/DDBJ databases">
        <authorList>
            <consortium name="Pathogen Informatics"/>
            <person name="Doyle S."/>
        </authorList>
    </citation>
    <scope>NUCLEOTIDE SEQUENCE [LARGE SCALE GENOMIC DNA]</scope>
    <source>
        <strain evidence="1 2">NCTC10571</strain>
    </source>
</reference>
<dbReference type="RefSeq" id="WP_115151669.1">
    <property type="nucleotide sequence ID" value="NZ_UGPP01000001.1"/>
</dbReference>
<dbReference type="AlphaFoldDB" id="A0A378NSH1"/>
<evidence type="ECO:0000313" key="1">
    <source>
        <dbReference type="EMBL" id="STY71311.1"/>
    </source>
</evidence>
<sequence>MNDPIITWYAKLDNDTEFNKTNEIYAGSYTKENSINVNMQIWNNRWGTEDVQPLNNFNINIYFDKEEDFILLDYCTVVLNKTEILTINKTDKIGVLTFDQIELSGVLNDGTIENNPNNYISLDFIFKAPNNTRLKVNDLKTLFFEIIPL</sequence>
<dbReference type="Proteomes" id="UP000255234">
    <property type="component" value="Unassembled WGS sequence"/>
</dbReference>
<name>A0A378NSH1_9FIRM</name>